<reference evidence="2 3" key="1">
    <citation type="submission" date="2023-10" db="EMBL/GenBank/DDBJ databases">
        <title>Draft Genome Sequence of Bacillus thuringiensis serovar. toumanoffi 4059: Identification of a Novel Cry Protein Candidate.</title>
        <authorList>
            <person name="Murdoch R.W."/>
            <person name="Gemler B."/>
            <person name="Heater B.S."/>
        </authorList>
    </citation>
    <scope>NUCLEOTIDE SEQUENCE [LARGE SCALE GENOMIC DNA]</scope>
    <source>
        <strain evidence="2 3">4059</strain>
    </source>
</reference>
<evidence type="ECO:0000313" key="3">
    <source>
        <dbReference type="Proteomes" id="UP001272716"/>
    </source>
</evidence>
<keyword evidence="1" id="KW-0812">Transmembrane</keyword>
<keyword evidence="1" id="KW-0472">Membrane</keyword>
<accession>A0ABD5HUA3</accession>
<organism evidence="2 3">
    <name type="scientific">Bacillus thuringiensis serovar toumanoffi</name>
    <dbReference type="NCBI Taxonomy" id="180862"/>
    <lineage>
        <taxon>Bacteria</taxon>
        <taxon>Bacillati</taxon>
        <taxon>Bacillota</taxon>
        <taxon>Bacilli</taxon>
        <taxon>Bacillales</taxon>
        <taxon>Bacillaceae</taxon>
        <taxon>Bacillus</taxon>
        <taxon>Bacillus cereus group</taxon>
    </lineage>
</organism>
<name>A0ABD5HUA3_BACTU</name>
<evidence type="ECO:0008006" key="4">
    <source>
        <dbReference type="Google" id="ProtNLM"/>
    </source>
</evidence>
<feature type="transmembrane region" description="Helical" evidence="1">
    <location>
        <begin position="152"/>
        <end position="185"/>
    </location>
</feature>
<evidence type="ECO:0000256" key="1">
    <source>
        <dbReference type="SAM" id="Phobius"/>
    </source>
</evidence>
<evidence type="ECO:0000313" key="2">
    <source>
        <dbReference type="EMBL" id="MDW9208528.1"/>
    </source>
</evidence>
<sequence>MRQSRMNFKKYISSFLILILIVSTLPRVDIVQAEEVSGESYNYILDENGEIQLSEDFKEDIEIVKDNDEIAIIETNLEVEDNELNINAALNKEEDTITVISTENADTNNEVKKEYKVEISEATEDVFIATFTDIETGEQYVVDNTKTKASAVVLPIAVVLGGALVSHLIAISAAMVIAGVTYYVATKVISRLKRSDPYHYMAKLRSGKLWIGNSVSQSRAAAHLRAGGDIWSRSNSLAWTVANKAGKYTPTKAEVHGNGGSYFYHFHAQDAHNKRVGGHSFF</sequence>
<dbReference type="EMBL" id="JAWQCK010000007">
    <property type="protein sequence ID" value="MDW9208528.1"/>
    <property type="molecule type" value="Genomic_DNA"/>
</dbReference>
<comment type="caution">
    <text evidence="2">The sequence shown here is derived from an EMBL/GenBank/DDBJ whole genome shotgun (WGS) entry which is preliminary data.</text>
</comment>
<protein>
    <recommendedName>
        <fullName evidence="4">Cell wall hydrolase</fullName>
    </recommendedName>
</protein>
<proteinExistence type="predicted"/>
<dbReference type="Proteomes" id="UP001272716">
    <property type="component" value="Unassembled WGS sequence"/>
</dbReference>
<dbReference type="NCBIfam" id="NF038340">
    <property type="entry name" value="SAR2788_fam"/>
    <property type="match status" value="1"/>
</dbReference>
<gene>
    <name evidence="2" type="ORF">BTTOUR_07210</name>
</gene>
<keyword evidence="1" id="KW-1133">Transmembrane helix</keyword>
<dbReference type="AlphaFoldDB" id="A0ABD5HUA3"/>